<dbReference type="AlphaFoldDB" id="A0A813NT26"/>
<organism evidence="2 3">
    <name type="scientific">Adineta steineri</name>
    <dbReference type="NCBI Taxonomy" id="433720"/>
    <lineage>
        <taxon>Eukaryota</taxon>
        <taxon>Metazoa</taxon>
        <taxon>Spiralia</taxon>
        <taxon>Gnathifera</taxon>
        <taxon>Rotifera</taxon>
        <taxon>Eurotatoria</taxon>
        <taxon>Bdelloidea</taxon>
        <taxon>Adinetida</taxon>
        <taxon>Adinetidae</taxon>
        <taxon>Adineta</taxon>
    </lineage>
</organism>
<evidence type="ECO:0000313" key="2">
    <source>
        <dbReference type="EMBL" id="CAF0744537.1"/>
    </source>
</evidence>
<name>A0A813NT26_9BILA</name>
<gene>
    <name evidence="2" type="ORF">QVE165_LOCUS1115</name>
</gene>
<feature type="region of interest" description="Disordered" evidence="1">
    <location>
        <begin position="1"/>
        <end position="42"/>
    </location>
</feature>
<reference evidence="2" key="1">
    <citation type="submission" date="2021-02" db="EMBL/GenBank/DDBJ databases">
        <authorList>
            <person name="Nowell W R."/>
        </authorList>
    </citation>
    <scope>NUCLEOTIDE SEQUENCE</scope>
</reference>
<feature type="compositionally biased region" description="Polar residues" evidence="1">
    <location>
        <begin position="1"/>
        <end position="20"/>
    </location>
</feature>
<protein>
    <submittedName>
        <fullName evidence="2">Uncharacterized protein</fullName>
    </submittedName>
</protein>
<feature type="compositionally biased region" description="Low complexity" evidence="1">
    <location>
        <begin position="21"/>
        <end position="41"/>
    </location>
</feature>
<sequence length="247" mass="27465">MAAVTSTFSSYDRSVPSMSDSSTQNRQLRNNNNNTNSTIIRPGQHLDDADLLTFNRQYANIGLRDDNIMSNSADNLSQLVDPLPFGFHPSDPGFNDPSDDELHFDDGNNFDYEVAIQERLKRANEEFQHDETPAELKHRQRVSFDSVVKAVDIVQEPEVDDNTNRVAKPPVSPVAEESAINATNSQNESNPHEYTVPLNDTQPKEGPTLLEQLKAMQFHGGPPAGDRRQAANTKTTNDSSTREGIDL</sequence>
<dbReference type="OrthoDB" id="10007201at2759"/>
<feature type="region of interest" description="Disordered" evidence="1">
    <location>
        <begin position="160"/>
        <end position="247"/>
    </location>
</feature>
<evidence type="ECO:0000256" key="1">
    <source>
        <dbReference type="SAM" id="MobiDB-lite"/>
    </source>
</evidence>
<accession>A0A813NT26</accession>
<keyword evidence="3" id="KW-1185">Reference proteome</keyword>
<evidence type="ECO:0000313" key="3">
    <source>
        <dbReference type="Proteomes" id="UP000663832"/>
    </source>
</evidence>
<dbReference type="Proteomes" id="UP000663832">
    <property type="component" value="Unassembled WGS sequence"/>
</dbReference>
<proteinExistence type="predicted"/>
<feature type="compositionally biased region" description="Polar residues" evidence="1">
    <location>
        <begin position="180"/>
        <end position="189"/>
    </location>
</feature>
<feature type="compositionally biased region" description="Polar residues" evidence="1">
    <location>
        <begin position="230"/>
        <end position="239"/>
    </location>
</feature>
<dbReference type="EMBL" id="CAJNOM010000003">
    <property type="protein sequence ID" value="CAF0744537.1"/>
    <property type="molecule type" value="Genomic_DNA"/>
</dbReference>
<comment type="caution">
    <text evidence="2">The sequence shown here is derived from an EMBL/GenBank/DDBJ whole genome shotgun (WGS) entry which is preliminary data.</text>
</comment>